<name>A0AAD5RYA9_9PEZI</name>
<keyword evidence="13" id="KW-1185">Reference proteome</keyword>
<comment type="catalytic activity">
    <reaction evidence="9">
        <text>6-diphospho-1D-myo-inositol pentakisphosphate + H2O = 1D-myo-inositol hexakisphosphate + phosphate + H(+)</text>
        <dbReference type="Rhea" id="RHEA:79703"/>
        <dbReference type="ChEBI" id="CHEBI:15377"/>
        <dbReference type="ChEBI" id="CHEBI:15378"/>
        <dbReference type="ChEBI" id="CHEBI:43474"/>
        <dbReference type="ChEBI" id="CHEBI:58130"/>
        <dbReference type="ChEBI" id="CHEBI:230534"/>
        <dbReference type="EC" id="3.6.1.52"/>
    </reaction>
    <physiologicalReaction direction="left-to-right" evidence="9">
        <dbReference type="Rhea" id="RHEA:79704"/>
    </physiologicalReaction>
</comment>
<dbReference type="EMBL" id="JAKWBI020000007">
    <property type="protein sequence ID" value="KAJ2906972.1"/>
    <property type="molecule type" value="Genomic_DNA"/>
</dbReference>
<dbReference type="InterPro" id="IPR029021">
    <property type="entry name" value="Prot-tyrosine_phosphatase-like"/>
</dbReference>
<evidence type="ECO:0000313" key="13">
    <source>
        <dbReference type="Proteomes" id="UP001201980"/>
    </source>
</evidence>
<evidence type="ECO:0000256" key="7">
    <source>
        <dbReference type="ARBA" id="ARBA00047562"/>
    </source>
</evidence>
<reference evidence="12" key="1">
    <citation type="submission" date="2022-07" db="EMBL/GenBank/DDBJ databases">
        <title>Draft genome sequence of Zalerion maritima ATCC 34329, a (micro)plastics degrading marine fungus.</title>
        <authorList>
            <person name="Paco A."/>
            <person name="Goncalves M.F.M."/>
            <person name="Rocha-Santos T.A.P."/>
            <person name="Alves A."/>
        </authorList>
    </citation>
    <scope>NUCLEOTIDE SEQUENCE</scope>
    <source>
        <strain evidence="12">ATCC 34329</strain>
    </source>
</reference>
<dbReference type="AlphaFoldDB" id="A0AAD5RYA9"/>
<dbReference type="GO" id="GO:0052840">
    <property type="term" value="F:inositol diphosphate tetrakisphosphate diphosphatase activity"/>
    <property type="evidence" value="ECO:0007669"/>
    <property type="project" value="TreeGrafter"/>
</dbReference>
<evidence type="ECO:0000256" key="2">
    <source>
        <dbReference type="ARBA" id="ARBA00012527"/>
    </source>
</evidence>
<dbReference type="Gene3D" id="3.90.190.10">
    <property type="entry name" value="Protein tyrosine phosphatase superfamily"/>
    <property type="match status" value="1"/>
</dbReference>
<keyword evidence="10" id="KW-0472">Membrane</keyword>
<evidence type="ECO:0000256" key="4">
    <source>
        <dbReference type="ARBA" id="ARBA00022801"/>
    </source>
</evidence>
<dbReference type="GO" id="GO:0005737">
    <property type="term" value="C:cytoplasm"/>
    <property type="evidence" value="ECO:0007669"/>
    <property type="project" value="UniProtKB-SubCell"/>
</dbReference>
<comment type="catalytic activity">
    <reaction evidence="7">
        <text>3,5-bis(diphospho)-1D-myo-inositol 1,2,4,6-tetrakisphosphate + H2O = 3-diphospho-1D-myo-inositol 1,2,4,5,6-pentakisphosphate + phosphate + 2 H(+)</text>
        <dbReference type="Rhea" id="RHEA:56312"/>
        <dbReference type="ChEBI" id="CHEBI:15377"/>
        <dbReference type="ChEBI" id="CHEBI:15378"/>
        <dbReference type="ChEBI" id="CHEBI:43474"/>
        <dbReference type="ChEBI" id="CHEBI:140372"/>
        <dbReference type="ChEBI" id="CHEBI:140374"/>
        <dbReference type="EC" id="3.6.1.52"/>
    </reaction>
    <physiologicalReaction direction="left-to-right" evidence="7">
        <dbReference type="Rhea" id="RHEA:56313"/>
    </physiologicalReaction>
</comment>
<dbReference type="InterPro" id="IPR020428">
    <property type="entry name" value="PFA-DSPs"/>
</dbReference>
<evidence type="ECO:0000313" key="12">
    <source>
        <dbReference type="EMBL" id="KAJ2906972.1"/>
    </source>
</evidence>
<dbReference type="PANTHER" id="PTHR31126">
    <property type="entry name" value="TYROSINE-PROTEIN PHOSPHATASE"/>
    <property type="match status" value="1"/>
</dbReference>
<dbReference type="EC" id="3.6.1.52" evidence="2"/>
<dbReference type="SUPFAM" id="SSF52799">
    <property type="entry name" value="(Phosphotyrosine protein) phosphatases II"/>
    <property type="match status" value="1"/>
</dbReference>
<dbReference type="InterPro" id="IPR004861">
    <property type="entry name" value="Siw14-like"/>
</dbReference>
<feature type="transmembrane region" description="Helical" evidence="10">
    <location>
        <begin position="275"/>
        <end position="292"/>
    </location>
</feature>
<keyword evidence="10" id="KW-0812">Transmembrane</keyword>
<gene>
    <name evidence="12" type="ORF">MKZ38_009835</name>
</gene>
<comment type="subcellular location">
    <subcellularLocation>
        <location evidence="1">Cytoplasm</location>
    </subcellularLocation>
</comment>
<keyword evidence="3" id="KW-0963">Cytoplasm</keyword>
<dbReference type="GO" id="GO:0016791">
    <property type="term" value="F:phosphatase activity"/>
    <property type="evidence" value="ECO:0007669"/>
    <property type="project" value="InterPro"/>
</dbReference>
<comment type="caution">
    <text evidence="12">The sequence shown here is derived from an EMBL/GenBank/DDBJ whole genome shotgun (WGS) entry which is preliminary data.</text>
</comment>
<comment type="catalytic activity">
    <reaction evidence="6">
        <text>5-diphospho-1D-myo-inositol 1,2,3,4,6-pentakisphosphate + H2O = 1D-myo-inositol hexakisphosphate + phosphate + H(+)</text>
        <dbReference type="Rhea" id="RHEA:22384"/>
        <dbReference type="ChEBI" id="CHEBI:15377"/>
        <dbReference type="ChEBI" id="CHEBI:15378"/>
        <dbReference type="ChEBI" id="CHEBI:43474"/>
        <dbReference type="ChEBI" id="CHEBI:58130"/>
        <dbReference type="ChEBI" id="CHEBI:58628"/>
        <dbReference type="EC" id="3.6.1.52"/>
    </reaction>
    <physiologicalReaction direction="left-to-right" evidence="6">
        <dbReference type="Rhea" id="RHEA:22385"/>
    </physiologicalReaction>
</comment>
<dbReference type="InterPro" id="IPR020422">
    <property type="entry name" value="TYR_PHOSPHATASE_DUAL_dom"/>
</dbReference>
<evidence type="ECO:0000256" key="6">
    <source>
        <dbReference type="ARBA" id="ARBA00047342"/>
    </source>
</evidence>
<evidence type="ECO:0000256" key="3">
    <source>
        <dbReference type="ARBA" id="ARBA00022490"/>
    </source>
</evidence>
<dbReference type="Proteomes" id="UP001201980">
    <property type="component" value="Unassembled WGS sequence"/>
</dbReference>
<organism evidence="12 13">
    <name type="scientific">Zalerion maritima</name>
    <dbReference type="NCBI Taxonomy" id="339359"/>
    <lineage>
        <taxon>Eukaryota</taxon>
        <taxon>Fungi</taxon>
        <taxon>Dikarya</taxon>
        <taxon>Ascomycota</taxon>
        <taxon>Pezizomycotina</taxon>
        <taxon>Sordariomycetes</taxon>
        <taxon>Lulworthiomycetidae</taxon>
        <taxon>Lulworthiales</taxon>
        <taxon>Lulworthiaceae</taxon>
        <taxon>Zalerion</taxon>
    </lineage>
</organism>
<evidence type="ECO:0000256" key="5">
    <source>
        <dbReference type="ARBA" id="ARBA00044949"/>
    </source>
</evidence>
<evidence type="ECO:0000259" key="11">
    <source>
        <dbReference type="PROSITE" id="PS50054"/>
    </source>
</evidence>
<evidence type="ECO:0000256" key="1">
    <source>
        <dbReference type="ARBA" id="ARBA00004496"/>
    </source>
</evidence>
<dbReference type="Pfam" id="PF03162">
    <property type="entry name" value="Y_phosphatase2"/>
    <property type="match status" value="1"/>
</dbReference>
<protein>
    <recommendedName>
        <fullName evidence="2">diphosphoinositol-polyphosphate diphosphatase</fullName>
        <ecNumber evidence="2">3.6.1.52</ecNumber>
    </recommendedName>
</protein>
<accession>A0AAD5RYA9</accession>
<proteinExistence type="inferred from homology"/>
<dbReference type="FunFam" id="3.90.190.10:FF:000035">
    <property type="entry name" value="Tyrosine phosphatase, putative"/>
    <property type="match status" value="1"/>
</dbReference>
<dbReference type="PRINTS" id="PR01911">
    <property type="entry name" value="PFDSPHPHTASE"/>
</dbReference>
<keyword evidence="4" id="KW-0378">Hydrolase</keyword>
<dbReference type="InterPro" id="IPR016130">
    <property type="entry name" value="Tyr_Pase_AS"/>
</dbReference>
<dbReference type="PROSITE" id="PS00383">
    <property type="entry name" value="TYR_PHOSPHATASE_1"/>
    <property type="match status" value="1"/>
</dbReference>
<evidence type="ECO:0000256" key="8">
    <source>
        <dbReference type="ARBA" id="ARBA00047927"/>
    </source>
</evidence>
<dbReference type="PANTHER" id="PTHR31126:SF48">
    <property type="entry name" value="INOSITOL PHOSPHATASE SIW14"/>
    <property type="match status" value="1"/>
</dbReference>
<sequence length="307" mass="34897">MMSTSRCTSSVDLNHPAETRQLKKAANFSRENSPQDELAPKEKVTVVRMSQANEKSSLANSISIHMPLDLPLPSLGIPSETSRLLRAGAFVPPERENVAPSMDHETRPFNFGTVIPGVYRSSYPQEHDYRFIKSLGLRSIVTLVHKEMPPTFKPFLDSEGIMHHVFNMKGTKKESIPLDVMRGILSVVLDSRHHPLLIHCNHGKHRTGCVVGIVRKLSGWHLNSIHNEYKTYAEPKARETDLDYIANFNIDRLANIFPRPSMMSTPITLRSRPRYRFIILALVIAALIFHFFRTRNLSTDGFHPRVE</sequence>
<feature type="domain" description="Tyrosine-protein phosphatase" evidence="11">
    <location>
        <begin position="110"/>
        <end position="257"/>
    </location>
</feature>
<comment type="similarity">
    <text evidence="5">Belongs to the protein-tyrosine phosphatase family. Atypical dual-specificity phosphatase Siw14-like subfamily.</text>
</comment>
<keyword evidence="10" id="KW-1133">Transmembrane helix</keyword>
<evidence type="ECO:0000256" key="10">
    <source>
        <dbReference type="SAM" id="Phobius"/>
    </source>
</evidence>
<comment type="catalytic activity">
    <reaction evidence="8">
        <text>1,5-bis(diphospho)-1D-myo-inositol 2,3,4,6-tetrakisphosphate + H2O = 1-diphospho-1D-myo-inositol 2,3,4,5,6-pentakisphosphate + phosphate + 2 H(+)</text>
        <dbReference type="Rhea" id="RHEA:79699"/>
        <dbReference type="ChEBI" id="CHEBI:15377"/>
        <dbReference type="ChEBI" id="CHEBI:15378"/>
        <dbReference type="ChEBI" id="CHEBI:43474"/>
        <dbReference type="ChEBI" id="CHEBI:74946"/>
        <dbReference type="ChEBI" id="CHEBI:77983"/>
        <dbReference type="EC" id="3.6.1.52"/>
    </reaction>
    <physiologicalReaction direction="left-to-right" evidence="8">
        <dbReference type="Rhea" id="RHEA:79700"/>
    </physiologicalReaction>
</comment>
<evidence type="ECO:0000256" key="9">
    <source>
        <dbReference type="ARBA" id="ARBA00048424"/>
    </source>
</evidence>
<dbReference type="PROSITE" id="PS50054">
    <property type="entry name" value="TYR_PHOSPHATASE_DUAL"/>
    <property type="match status" value="1"/>
</dbReference>